<reference evidence="2 3" key="1">
    <citation type="journal article" date="2018" name="Int. J. Syst. Evol. Microbiol.">
        <title>Methylomusa anaerophila gen. nov., sp. nov., an anaerobic methanol-utilizing bacterium isolated from a microbial fuel cell.</title>
        <authorList>
            <person name="Amano N."/>
            <person name="Yamamuro A."/>
            <person name="Miyahara M."/>
            <person name="Kouzuma A."/>
            <person name="Abe T."/>
            <person name="Watanabe K."/>
        </authorList>
    </citation>
    <scope>NUCLEOTIDE SEQUENCE [LARGE SCALE GENOMIC DNA]</scope>
    <source>
        <strain evidence="2 3">MMFC1</strain>
    </source>
</reference>
<accession>A0A348AFX2</accession>
<dbReference type="AlphaFoldDB" id="A0A348AFX2"/>
<name>A0A348AFX2_9FIRM</name>
<proteinExistence type="predicted"/>
<evidence type="ECO:0000313" key="3">
    <source>
        <dbReference type="Proteomes" id="UP000276437"/>
    </source>
</evidence>
<organism evidence="2 3">
    <name type="scientific">Methylomusa anaerophila</name>
    <dbReference type="NCBI Taxonomy" id="1930071"/>
    <lineage>
        <taxon>Bacteria</taxon>
        <taxon>Bacillati</taxon>
        <taxon>Bacillota</taxon>
        <taxon>Negativicutes</taxon>
        <taxon>Selenomonadales</taxon>
        <taxon>Sporomusaceae</taxon>
        <taxon>Methylomusa</taxon>
    </lineage>
</organism>
<keyword evidence="3" id="KW-1185">Reference proteome</keyword>
<gene>
    <name evidence="2" type="ORF">MAMMFC1_00611</name>
</gene>
<dbReference type="KEGG" id="mana:MAMMFC1_00611"/>
<evidence type="ECO:0000256" key="1">
    <source>
        <dbReference type="SAM" id="MobiDB-lite"/>
    </source>
</evidence>
<feature type="region of interest" description="Disordered" evidence="1">
    <location>
        <begin position="15"/>
        <end position="51"/>
    </location>
</feature>
<dbReference type="RefSeq" id="WP_158618619.1">
    <property type="nucleotide sequence ID" value="NZ_AP018449.1"/>
</dbReference>
<evidence type="ECO:0000313" key="2">
    <source>
        <dbReference type="EMBL" id="BBB89970.1"/>
    </source>
</evidence>
<sequence>MSYCDECVRRQIKADQASMHEGMHAENGESQEVAPEIKNNGNVEGGQPMGR</sequence>
<dbReference type="Proteomes" id="UP000276437">
    <property type="component" value="Chromosome"/>
</dbReference>
<protein>
    <submittedName>
        <fullName evidence="2">Uncharacterized protein</fullName>
    </submittedName>
</protein>
<dbReference type="EMBL" id="AP018449">
    <property type="protein sequence ID" value="BBB89970.1"/>
    <property type="molecule type" value="Genomic_DNA"/>
</dbReference>